<dbReference type="SUPFAM" id="SSF54427">
    <property type="entry name" value="NTF2-like"/>
    <property type="match status" value="1"/>
</dbReference>
<dbReference type="Gene3D" id="1.10.10.10">
    <property type="entry name" value="Winged helix-like DNA-binding domain superfamily/Winged helix DNA-binding domain"/>
    <property type="match status" value="1"/>
</dbReference>
<keyword evidence="5" id="KW-1185">Reference proteome</keyword>
<evidence type="ECO:0000259" key="2">
    <source>
        <dbReference type="Pfam" id="PF04542"/>
    </source>
</evidence>
<dbReference type="CDD" id="cd06171">
    <property type="entry name" value="Sigma70_r4"/>
    <property type="match status" value="1"/>
</dbReference>
<organism evidence="4 5">
    <name type="scientific">Stappia indica</name>
    <dbReference type="NCBI Taxonomy" id="538381"/>
    <lineage>
        <taxon>Bacteria</taxon>
        <taxon>Pseudomonadati</taxon>
        <taxon>Pseudomonadota</taxon>
        <taxon>Alphaproteobacteria</taxon>
        <taxon>Hyphomicrobiales</taxon>
        <taxon>Stappiaceae</taxon>
        <taxon>Stappia</taxon>
    </lineage>
</organism>
<dbReference type="GO" id="GO:0006352">
    <property type="term" value="P:DNA-templated transcription initiation"/>
    <property type="evidence" value="ECO:0007669"/>
    <property type="project" value="InterPro"/>
</dbReference>
<gene>
    <name evidence="4" type="ORF">SAMN05421512_102224</name>
</gene>
<dbReference type="InterPro" id="IPR036388">
    <property type="entry name" value="WH-like_DNA-bd_sf"/>
</dbReference>
<evidence type="ECO:0000313" key="4">
    <source>
        <dbReference type="EMBL" id="SOB96507.1"/>
    </source>
</evidence>
<feature type="domain" description="RNA polymerase sigma-70 region 2" evidence="2">
    <location>
        <begin position="8"/>
        <end position="74"/>
    </location>
</feature>
<proteinExistence type="predicted"/>
<dbReference type="Gene3D" id="1.10.1740.10">
    <property type="match status" value="1"/>
</dbReference>
<dbReference type="InterPro" id="IPR014284">
    <property type="entry name" value="RNA_pol_sigma-70_dom"/>
</dbReference>
<evidence type="ECO:0000259" key="3">
    <source>
        <dbReference type="Pfam" id="PF08281"/>
    </source>
</evidence>
<dbReference type="InterPro" id="IPR032710">
    <property type="entry name" value="NTF2-like_dom_sf"/>
</dbReference>
<dbReference type="EMBL" id="OBML01000002">
    <property type="protein sequence ID" value="SOB96507.1"/>
    <property type="molecule type" value="Genomic_DNA"/>
</dbReference>
<dbReference type="SUPFAM" id="SSF88659">
    <property type="entry name" value="Sigma3 and sigma4 domains of RNA polymerase sigma factors"/>
    <property type="match status" value="1"/>
</dbReference>
<dbReference type="AlphaFoldDB" id="A0A285RW77"/>
<evidence type="ECO:0000313" key="5">
    <source>
        <dbReference type="Proteomes" id="UP000219331"/>
    </source>
</evidence>
<dbReference type="SUPFAM" id="SSF88946">
    <property type="entry name" value="Sigma2 domain of RNA polymerase sigma factors"/>
    <property type="match status" value="1"/>
</dbReference>
<evidence type="ECO:0000256" key="1">
    <source>
        <dbReference type="ARBA" id="ARBA00011344"/>
    </source>
</evidence>
<dbReference type="GO" id="GO:0003677">
    <property type="term" value="F:DNA binding"/>
    <property type="evidence" value="ECO:0007669"/>
    <property type="project" value="InterPro"/>
</dbReference>
<dbReference type="PANTHER" id="PTHR30173:SF36">
    <property type="entry name" value="ECF RNA POLYMERASE SIGMA FACTOR SIGJ"/>
    <property type="match status" value="1"/>
</dbReference>
<dbReference type="Pfam" id="PF04542">
    <property type="entry name" value="Sigma70_r2"/>
    <property type="match status" value="1"/>
</dbReference>
<dbReference type="NCBIfam" id="NF007214">
    <property type="entry name" value="PRK09636.1"/>
    <property type="match status" value="1"/>
</dbReference>
<dbReference type="Pfam" id="PF08281">
    <property type="entry name" value="Sigma70_r4_2"/>
    <property type="match status" value="1"/>
</dbReference>
<dbReference type="InterPro" id="IPR013324">
    <property type="entry name" value="RNA_pol_sigma_r3/r4-like"/>
</dbReference>
<feature type="domain" description="RNA polymerase sigma factor 70 region 4 type 2" evidence="3">
    <location>
        <begin position="108"/>
        <end position="158"/>
    </location>
</feature>
<dbReference type="InterPro" id="IPR013325">
    <property type="entry name" value="RNA_pol_sigma_r2"/>
</dbReference>
<dbReference type="InterPro" id="IPR013249">
    <property type="entry name" value="RNA_pol_sigma70_r4_t2"/>
</dbReference>
<dbReference type="Gene3D" id="3.10.450.50">
    <property type="match status" value="1"/>
</dbReference>
<dbReference type="STRING" id="538381.GCA_001696535_03287"/>
<dbReference type="PANTHER" id="PTHR30173">
    <property type="entry name" value="SIGMA 19 FACTOR"/>
    <property type="match status" value="1"/>
</dbReference>
<reference evidence="4 5" key="1">
    <citation type="submission" date="2017-08" db="EMBL/GenBank/DDBJ databases">
        <authorList>
            <person name="de Groot N.N."/>
        </authorList>
    </citation>
    <scope>NUCLEOTIDE SEQUENCE [LARGE SCALE GENOMIC DNA]</scope>
    <source>
        <strain evidence="4 5">USBA 352</strain>
    </source>
</reference>
<dbReference type="InterPro" id="IPR052704">
    <property type="entry name" value="ECF_Sigma-70_Domain"/>
</dbReference>
<sequence length="296" mass="32374">MQPSDTALFEERRPFLTGLAYRILGSRAEAEDAVQDTYLKWQASERATISNPAGWLTAACTRRCIDMLRSARRTRVDYVGAWLPEPIQTMTEDGPEEAADLSSTLSLAFMLVLERLAPKERAAYLLREIFDQPYEDVAAALNVTEAACRKLVSRARSRIGREEPGAAVPKARQDELLAAFQSAIASGSTAQLASLMREDIELKTDGGGKVLALLQPLIGKADVLDFVGGRLGEYWSSYAWQPVDINGARGALILDGPEIVASVSLACDAEGRLTGIYIMRNPDKLVRLGDAERTIQ</sequence>
<dbReference type="Proteomes" id="UP000219331">
    <property type="component" value="Unassembled WGS sequence"/>
</dbReference>
<dbReference type="InterPro" id="IPR007627">
    <property type="entry name" value="RNA_pol_sigma70_r2"/>
</dbReference>
<comment type="subunit">
    <text evidence="1">Interacts transiently with the RNA polymerase catalytic core formed by RpoA, RpoB, RpoC and RpoZ (2 alpha, 1 beta, 1 beta' and 1 omega subunit) to form the RNA polymerase holoenzyme that can initiate transcription.</text>
</comment>
<dbReference type="GO" id="GO:0016987">
    <property type="term" value="F:sigma factor activity"/>
    <property type="evidence" value="ECO:0007669"/>
    <property type="project" value="InterPro"/>
</dbReference>
<accession>A0A285RW77</accession>
<protein>
    <submittedName>
        <fullName evidence="4">RNA polymerase sigma-70 factor, ECF subfamily</fullName>
    </submittedName>
</protein>
<name>A0A285RW77_9HYPH</name>
<dbReference type="NCBIfam" id="TIGR02937">
    <property type="entry name" value="sigma70-ECF"/>
    <property type="match status" value="1"/>
</dbReference>